<dbReference type="Pfam" id="PF03442">
    <property type="entry name" value="CBM_X2"/>
    <property type="match status" value="8"/>
</dbReference>
<reference evidence="10 11" key="1">
    <citation type="submission" date="2018-06" db="EMBL/GenBank/DDBJ databases">
        <title>Genomic Encyclopedia of Type Strains, Phase I: the one thousand microbial genomes (KMG-I) project.</title>
        <authorList>
            <person name="Kyrpides N."/>
        </authorList>
    </citation>
    <scope>NUCLEOTIDE SEQUENCE [LARGE SCALE GENOMIC DNA]</scope>
    <source>
        <strain evidence="10 11">DSM 19573</strain>
    </source>
</reference>
<dbReference type="SUPFAM" id="SSF81296">
    <property type="entry name" value="E set domains"/>
    <property type="match status" value="8"/>
</dbReference>
<name>A0A318XKL4_9FIRM</name>
<dbReference type="Gene3D" id="2.60.40.10">
    <property type="entry name" value="Immunoglobulins"/>
    <property type="match status" value="8"/>
</dbReference>
<dbReference type="InterPro" id="IPR002102">
    <property type="entry name" value="Cohesin_dom"/>
</dbReference>
<keyword evidence="2" id="KW-0964">Secreted</keyword>
<comment type="caution">
    <text evidence="10">The sequence shown here is derived from an EMBL/GenBank/DDBJ whole genome shotgun (WGS) entry which is preliminary data.</text>
</comment>
<dbReference type="Pfam" id="PF00942">
    <property type="entry name" value="CBM_3"/>
    <property type="match status" value="1"/>
</dbReference>
<dbReference type="SUPFAM" id="SSF49384">
    <property type="entry name" value="Carbohydrate-binding domain"/>
    <property type="match status" value="7"/>
</dbReference>
<evidence type="ECO:0000256" key="1">
    <source>
        <dbReference type="ARBA" id="ARBA00004613"/>
    </source>
</evidence>
<dbReference type="InterPro" id="IPR013783">
    <property type="entry name" value="Ig-like_fold"/>
</dbReference>
<feature type="domain" description="CBM3" evidence="9">
    <location>
        <begin position="28"/>
        <end position="186"/>
    </location>
</feature>
<dbReference type="InterPro" id="IPR005102">
    <property type="entry name" value="Carbo-bd_X2"/>
</dbReference>
<keyword evidence="7" id="KW-0624">Polysaccharide degradation</keyword>
<feature type="chain" id="PRO_5038532362" evidence="8">
    <location>
        <begin position="23"/>
        <end position="1758"/>
    </location>
</feature>
<dbReference type="GO" id="GO:0005576">
    <property type="term" value="C:extracellular region"/>
    <property type="evidence" value="ECO:0007669"/>
    <property type="project" value="UniProtKB-SubCell"/>
</dbReference>
<evidence type="ECO:0000256" key="3">
    <source>
        <dbReference type="ARBA" id="ARBA00022729"/>
    </source>
</evidence>
<dbReference type="GO" id="GO:0030248">
    <property type="term" value="F:cellulose binding"/>
    <property type="evidence" value="ECO:0007669"/>
    <property type="project" value="InterPro"/>
</dbReference>
<dbReference type="InterPro" id="IPR036966">
    <property type="entry name" value="CBM3_sf"/>
</dbReference>
<dbReference type="InterPro" id="IPR014756">
    <property type="entry name" value="Ig_E-set"/>
</dbReference>
<keyword evidence="6" id="KW-0119">Carbohydrate metabolism</keyword>
<evidence type="ECO:0000313" key="10">
    <source>
        <dbReference type="EMBL" id="PYG86532.1"/>
    </source>
</evidence>
<keyword evidence="4" id="KW-0677">Repeat</keyword>
<proteinExistence type="predicted"/>
<keyword evidence="3 8" id="KW-0732">Signal</keyword>
<evidence type="ECO:0000256" key="5">
    <source>
        <dbReference type="ARBA" id="ARBA00023001"/>
    </source>
</evidence>
<dbReference type="Gene3D" id="2.60.40.710">
    <property type="entry name" value="Endoglucanase-like"/>
    <property type="match status" value="1"/>
</dbReference>
<evidence type="ECO:0000313" key="11">
    <source>
        <dbReference type="Proteomes" id="UP000248132"/>
    </source>
</evidence>
<dbReference type="EMBL" id="QKMR01000020">
    <property type="protein sequence ID" value="PYG86532.1"/>
    <property type="molecule type" value="Genomic_DNA"/>
</dbReference>
<dbReference type="CDD" id="cd08548">
    <property type="entry name" value="Type_I_cohesin_like"/>
    <property type="match status" value="6"/>
</dbReference>
<dbReference type="GO" id="GO:0030245">
    <property type="term" value="P:cellulose catabolic process"/>
    <property type="evidence" value="ECO:0007669"/>
    <property type="project" value="UniProtKB-KW"/>
</dbReference>
<dbReference type="RefSeq" id="WP_242981317.1">
    <property type="nucleotide sequence ID" value="NZ_QKMR01000020.1"/>
</dbReference>
<dbReference type="Gene3D" id="2.60.40.680">
    <property type="match status" value="6"/>
</dbReference>
<dbReference type="Proteomes" id="UP000248132">
    <property type="component" value="Unassembled WGS sequence"/>
</dbReference>
<accession>A0A318XKL4</accession>
<dbReference type="InterPro" id="IPR001956">
    <property type="entry name" value="CBM3"/>
</dbReference>
<dbReference type="Pfam" id="PF00963">
    <property type="entry name" value="Cohesin"/>
    <property type="match status" value="6"/>
</dbReference>
<evidence type="ECO:0000259" key="9">
    <source>
        <dbReference type="PROSITE" id="PS51172"/>
    </source>
</evidence>
<organism evidence="10 11">
    <name type="scientific">Ruminiclostridium sufflavum DSM 19573</name>
    <dbReference type="NCBI Taxonomy" id="1121337"/>
    <lineage>
        <taxon>Bacteria</taxon>
        <taxon>Bacillati</taxon>
        <taxon>Bacillota</taxon>
        <taxon>Clostridia</taxon>
        <taxon>Eubacteriales</taxon>
        <taxon>Oscillospiraceae</taxon>
        <taxon>Ruminiclostridium</taxon>
    </lineage>
</organism>
<dbReference type="InterPro" id="IPR008965">
    <property type="entry name" value="CBM2/CBM3_carb-bd_dom_sf"/>
</dbReference>
<evidence type="ECO:0000256" key="8">
    <source>
        <dbReference type="SAM" id="SignalP"/>
    </source>
</evidence>
<sequence>MHKKIISCLMVLSMIITLFASASNTFAASTSLNVQFNNGNSSASSNTISARFKVTNSGGSAVNLSDIKLRYYYTIDADKTQNFWCDHAGMTSGGSYTAVTSYVTSKFVKMTTTTSTADNYIEIGFSGGGSLSAGGTVEIQTRVARTDWTNYDQSNDYSFKAAGSYIDWDQITAYIGSEKVYGKEPVPGEEQKDPAISPATAAFIQGSASDIKVSLTPNGNTFKGITGLTQGTNYTVSGNTVTILKSYLNSLTAGTKTLTFDFGVSKNPTMSITVKPIDDKSLNVTIGTAAGKSGDTVTVPVSFANVAKVGNVGTCNFYATYDTSLLEATAVSAGTIVANAGVNFSSSINNGTISFLFLDNTIGNELIKTDGIFANVTFKIKSTTKEVTTPVAFKAGGAFGDGNMSKLASVNLIDGSVVINGPVQGPTISPASKSFTQGMSSDLKVTLSDASTFKGITGLTEGTDFSLAGSIVTVLKSYLNGLPSGTKTLTFDFGTAGKATLTLTITAQDTKNLNVRIGTAAGKSGDTVTVPVSFANVAKVGNVGTCNFYATYDTSLLEATAVSAGTIVTNAGVNFSSSINNGSISFLFLDNTIGNELIKADGIFANITFKIKSTAKEVETPVAFKTGGAFGDGSMTKLAAVNFIDGSVEINMNSNKPSISPAAKSFVKGTASDINITLTPNGNTFKGITGLKEGTDYTVSGNSVTILKSYLNSLAEGTKVLTFDFGVEGNPVLTLTVNPIDTKNLNVSIGTASGKAGESVTIPVSFANVSKVNNVGTCNFYVTYDTGLLEATAVSAGTIVTNAGVNFSSSINKDGSISFLFLDNTIGNELIKADGVFANITFKIKDTTKEVSTPVAFKAGGAFGDGSMTKLSTVIFTDGSVDINKVVSQDPVISPVTKSFVQGMVSDFTVSLTPNGSTFKGITGLTKGTDYTVSGDSVTILKSYLNSLAVGTKTLTFDFGSSKNPVLSIVITALTPEFTASIGTVSGKAGDTVTVPISFANVAKAGSIGTCNFYVAYDASLLEAKAVAAGPIVVNSGVNFSSSINKDGSISFLFLDNTIGSELITKDGVFANITFLIKSTTQEVTTPVAFKAGGAFGNGEMNKLERVNFTDGSVDINKVIVQEPAISPETAALIKGAASDLTVVLTPNGNTFKGITGLTAGTDFTVSGNTVTLLKSYLNSLAAGTKALTFDFGAAKNPVLTITVNEVTGGLSAKIETVNCKAGDIVTLPISLSNVSKVGKIGVGNTVIAYDTGILEATAVSSGPIVPDEADNFFYNINDNGTISIIYISATDSGLIDTDGIFANIEFKVKSDALPSVTPVDFKQVTFGNADWTKIKPVESVNGGVRIIDNMPSIRPNTATFNKSVPEDVVINVVYNGIKLKGITGLTQGTDYTISDNKAKITILSSYLSTLPVGTKELTFDFGLEQNLVLTVSITDSLPKLPSINPKTAEFDKYAPQDVVIGVVYNGIKLKGITGLTQGTDYTISDNKAKITILSSYLSTLPVGTKELTFDFGLVENLVLTLTIQDSKPQGATISPDNATFDKYAPEAVYVTMTSNGSTFKGITGLTQGNEYTVSGDTVRFSRTYMSTLAVGTKAFTFDFGLEAKNPVFKLTVTDSTPPVTIKGLGVTIGKASGNAGDTITVPISLTNVSKVGNVGTCNFYISYDTSKLEAQKVTAGSIVKNAGVNFSSSISNGTISFLFLDNSIGEELITTDGVLATITFKVIGSSSAALTFKEGGAFGDGNFSKLADVTYISGSVN</sequence>
<gene>
    <name evidence="10" type="ORF">LY28_02960</name>
</gene>
<protein>
    <submittedName>
        <fullName evidence="10">Carbohydrate binding protein with CBMX2 domain</fullName>
    </submittedName>
</protein>
<keyword evidence="11" id="KW-1185">Reference proteome</keyword>
<comment type="subcellular location">
    <subcellularLocation>
        <location evidence="1">Secreted</location>
    </subcellularLocation>
</comment>
<evidence type="ECO:0000256" key="7">
    <source>
        <dbReference type="ARBA" id="ARBA00023326"/>
    </source>
</evidence>
<dbReference type="PROSITE" id="PS51172">
    <property type="entry name" value="CBM3"/>
    <property type="match status" value="1"/>
</dbReference>
<evidence type="ECO:0000256" key="2">
    <source>
        <dbReference type="ARBA" id="ARBA00022525"/>
    </source>
</evidence>
<evidence type="ECO:0000256" key="6">
    <source>
        <dbReference type="ARBA" id="ARBA00023277"/>
    </source>
</evidence>
<keyword evidence="5" id="KW-0136">Cellulose degradation</keyword>
<dbReference type="SMART" id="SM01067">
    <property type="entry name" value="CBM_3"/>
    <property type="match status" value="1"/>
</dbReference>
<evidence type="ECO:0000256" key="4">
    <source>
        <dbReference type="ARBA" id="ARBA00022737"/>
    </source>
</evidence>
<feature type="signal peptide" evidence="8">
    <location>
        <begin position="1"/>
        <end position="22"/>
    </location>
</feature>